<keyword evidence="2" id="KW-1185">Reference proteome</keyword>
<reference evidence="1 2" key="1">
    <citation type="submission" date="2016-04" db="EMBL/GenBank/DDBJ databases">
        <title>A degradative enzymes factory behind the ericoid mycorrhizal symbiosis.</title>
        <authorList>
            <consortium name="DOE Joint Genome Institute"/>
            <person name="Martino E."/>
            <person name="Morin E."/>
            <person name="Grelet G."/>
            <person name="Kuo A."/>
            <person name="Kohler A."/>
            <person name="Daghino S."/>
            <person name="Barry K."/>
            <person name="Choi C."/>
            <person name="Cichocki N."/>
            <person name="Clum A."/>
            <person name="Copeland A."/>
            <person name="Hainaut M."/>
            <person name="Haridas S."/>
            <person name="Labutti K."/>
            <person name="Lindquist E."/>
            <person name="Lipzen A."/>
            <person name="Khouja H.-R."/>
            <person name="Murat C."/>
            <person name="Ohm R."/>
            <person name="Olson A."/>
            <person name="Spatafora J."/>
            <person name="Veneault-Fourrey C."/>
            <person name="Henrissat B."/>
            <person name="Grigoriev I."/>
            <person name="Martin F."/>
            <person name="Perotto S."/>
        </authorList>
    </citation>
    <scope>NUCLEOTIDE SEQUENCE [LARGE SCALE GENOMIC DNA]</scope>
    <source>
        <strain evidence="1 2">F</strain>
    </source>
</reference>
<dbReference type="AlphaFoldDB" id="A0A2J6RC02"/>
<dbReference type="EMBL" id="KZ613951">
    <property type="protein sequence ID" value="PMD36053.1"/>
    <property type="molecule type" value="Genomic_DNA"/>
</dbReference>
<dbReference type="Proteomes" id="UP000235786">
    <property type="component" value="Unassembled WGS sequence"/>
</dbReference>
<proteinExistence type="predicted"/>
<sequence length="98" mass="11135">MSAGFLVLMSIVRGNSKCQLLQQLHKFHLISVKQLHHLCIGYPEVGTLKVTERDLKLMKKQIAAVGSMGERGTTTGTRFEKPQWANLRRWKSSDLRSI</sequence>
<evidence type="ECO:0000313" key="1">
    <source>
        <dbReference type="EMBL" id="PMD36053.1"/>
    </source>
</evidence>
<accession>A0A2J6RC02</accession>
<evidence type="ECO:0000313" key="2">
    <source>
        <dbReference type="Proteomes" id="UP000235786"/>
    </source>
</evidence>
<organism evidence="1 2">
    <name type="scientific">Hyaloscypha variabilis (strain UAMH 11265 / GT02V1 / F)</name>
    <name type="common">Meliniomyces variabilis</name>
    <dbReference type="NCBI Taxonomy" id="1149755"/>
    <lineage>
        <taxon>Eukaryota</taxon>
        <taxon>Fungi</taxon>
        <taxon>Dikarya</taxon>
        <taxon>Ascomycota</taxon>
        <taxon>Pezizomycotina</taxon>
        <taxon>Leotiomycetes</taxon>
        <taxon>Helotiales</taxon>
        <taxon>Hyaloscyphaceae</taxon>
        <taxon>Hyaloscypha</taxon>
        <taxon>Hyaloscypha variabilis</taxon>
    </lineage>
</organism>
<protein>
    <submittedName>
        <fullName evidence="1">Uncharacterized protein</fullName>
    </submittedName>
</protein>
<name>A0A2J6RC02_HYAVF</name>
<gene>
    <name evidence="1" type="ORF">L207DRAFT_99746</name>
</gene>